<keyword evidence="2" id="KW-0732">Signal</keyword>
<proteinExistence type="predicted"/>
<protein>
    <recommendedName>
        <fullName evidence="5">Lipoprotein</fullName>
    </recommendedName>
</protein>
<dbReference type="PROSITE" id="PS51257">
    <property type="entry name" value="PROKAR_LIPOPROTEIN"/>
    <property type="match status" value="1"/>
</dbReference>
<gene>
    <name evidence="3" type="ORF">GCM10011349_12570</name>
</gene>
<feature type="region of interest" description="Disordered" evidence="1">
    <location>
        <begin position="27"/>
        <end position="131"/>
    </location>
</feature>
<dbReference type="RefSeq" id="WP_188818843.1">
    <property type="nucleotide sequence ID" value="NZ_BMLK01000005.1"/>
</dbReference>
<evidence type="ECO:0008006" key="5">
    <source>
        <dbReference type="Google" id="ProtNLM"/>
    </source>
</evidence>
<evidence type="ECO:0000256" key="1">
    <source>
        <dbReference type="SAM" id="MobiDB-lite"/>
    </source>
</evidence>
<organism evidence="3 4">
    <name type="scientific">Novosphingobium indicum</name>
    <dbReference type="NCBI Taxonomy" id="462949"/>
    <lineage>
        <taxon>Bacteria</taxon>
        <taxon>Pseudomonadati</taxon>
        <taxon>Pseudomonadota</taxon>
        <taxon>Alphaproteobacteria</taxon>
        <taxon>Sphingomonadales</taxon>
        <taxon>Sphingomonadaceae</taxon>
        <taxon>Novosphingobium</taxon>
    </lineage>
</organism>
<dbReference type="EMBL" id="BMLK01000005">
    <property type="protein sequence ID" value="GGN45965.1"/>
    <property type="molecule type" value="Genomic_DNA"/>
</dbReference>
<evidence type="ECO:0000313" key="3">
    <source>
        <dbReference type="EMBL" id="GGN45965.1"/>
    </source>
</evidence>
<name>A0ABQ2JEK2_9SPHN</name>
<accession>A0ABQ2JEK2</accession>
<evidence type="ECO:0000313" key="4">
    <source>
        <dbReference type="Proteomes" id="UP000605099"/>
    </source>
</evidence>
<keyword evidence="4" id="KW-1185">Reference proteome</keyword>
<sequence length="131" mass="13708">MRSFILTRAALFGLMPAAALLLAGCDRKPEEASQDSVPALSESAAPENETIAESLEPGEPEQSETAAADVPLRTPVEPRPGRNSGAQEDDAGSVPKATQPAAPQEAQPVDPHAGHDMSTMSNHAMEGMEHK</sequence>
<feature type="signal peptide" evidence="2">
    <location>
        <begin position="1"/>
        <end position="23"/>
    </location>
</feature>
<reference evidence="4" key="1">
    <citation type="journal article" date="2019" name="Int. J. Syst. Evol. Microbiol.">
        <title>The Global Catalogue of Microorganisms (GCM) 10K type strain sequencing project: providing services to taxonomists for standard genome sequencing and annotation.</title>
        <authorList>
            <consortium name="The Broad Institute Genomics Platform"/>
            <consortium name="The Broad Institute Genome Sequencing Center for Infectious Disease"/>
            <person name="Wu L."/>
            <person name="Ma J."/>
        </authorList>
    </citation>
    <scope>NUCLEOTIDE SEQUENCE [LARGE SCALE GENOMIC DNA]</scope>
    <source>
        <strain evidence="4">CGMCC 1.6784</strain>
    </source>
</reference>
<comment type="caution">
    <text evidence="3">The sequence shown here is derived from an EMBL/GenBank/DDBJ whole genome shotgun (WGS) entry which is preliminary data.</text>
</comment>
<evidence type="ECO:0000256" key="2">
    <source>
        <dbReference type="SAM" id="SignalP"/>
    </source>
</evidence>
<feature type="chain" id="PRO_5047281593" description="Lipoprotein" evidence="2">
    <location>
        <begin position="24"/>
        <end position="131"/>
    </location>
</feature>
<dbReference type="Proteomes" id="UP000605099">
    <property type="component" value="Unassembled WGS sequence"/>
</dbReference>
<feature type="compositionally biased region" description="Low complexity" evidence="1">
    <location>
        <begin position="99"/>
        <end position="108"/>
    </location>
</feature>